<name>A0A2Z2M8N9_THEGO</name>
<organism evidence="1 2">
    <name type="scientific">Thermococcus gorgonarius</name>
    <dbReference type="NCBI Taxonomy" id="71997"/>
    <lineage>
        <taxon>Archaea</taxon>
        <taxon>Methanobacteriati</taxon>
        <taxon>Methanobacteriota</taxon>
        <taxon>Thermococci</taxon>
        <taxon>Thermococcales</taxon>
        <taxon>Thermococcaceae</taxon>
        <taxon>Thermococcus</taxon>
    </lineage>
</organism>
<dbReference type="OrthoDB" id="85243at2157"/>
<dbReference type="EMBL" id="CP014855">
    <property type="protein sequence ID" value="ASJ01713.1"/>
    <property type="molecule type" value="Genomic_DNA"/>
</dbReference>
<dbReference type="RefSeq" id="WP_088886042.1">
    <property type="nucleotide sequence ID" value="NZ_CP014855.1"/>
</dbReference>
<sequence>MEDESSSSSWFSRIFGSRSKNGALLEQELSGRAYEDYRRLLLKARPEVSQDRIVVKLPEGEVELRKDRLIVRAKDRKTAEKILRNLHHYDQPPSLWPAYGLSYSIKQRTRPRIRA</sequence>
<evidence type="ECO:0000313" key="1">
    <source>
        <dbReference type="EMBL" id="ASJ01713.1"/>
    </source>
</evidence>
<reference evidence="1 2" key="1">
    <citation type="submission" date="2016-03" db="EMBL/GenBank/DDBJ databases">
        <title>Complete genome sequence of Thermococcus gorgonarius.</title>
        <authorList>
            <person name="Oger P.M."/>
        </authorList>
    </citation>
    <scope>NUCLEOTIDE SEQUENCE [LARGE SCALE GENOMIC DNA]</scope>
    <source>
        <strain evidence="1 2">W-12</strain>
    </source>
</reference>
<dbReference type="Proteomes" id="UP000250134">
    <property type="component" value="Chromosome"/>
</dbReference>
<keyword evidence="2" id="KW-1185">Reference proteome</keyword>
<gene>
    <name evidence="1" type="ORF">A3K92_04865</name>
</gene>
<proteinExistence type="predicted"/>
<dbReference type="AlphaFoldDB" id="A0A2Z2M8N9"/>
<protein>
    <submittedName>
        <fullName evidence="1">Uncharacterized protein</fullName>
    </submittedName>
</protein>
<accession>A0A2Z2M8N9</accession>
<dbReference type="GeneID" id="33331858"/>
<dbReference type="KEGG" id="tgg:A3K92_04865"/>
<evidence type="ECO:0000313" key="2">
    <source>
        <dbReference type="Proteomes" id="UP000250134"/>
    </source>
</evidence>